<feature type="domain" description="FYVE-type" evidence="6">
    <location>
        <begin position="500"/>
        <end position="597"/>
    </location>
</feature>
<accession>A0A158QW38</accession>
<feature type="region of interest" description="Disordered" evidence="5">
    <location>
        <begin position="522"/>
        <end position="550"/>
    </location>
</feature>
<dbReference type="GO" id="GO:0008270">
    <property type="term" value="F:zinc ion binding"/>
    <property type="evidence" value="ECO:0007669"/>
    <property type="project" value="UniProtKB-KW"/>
</dbReference>
<feature type="domain" description="FYVE-type" evidence="6">
    <location>
        <begin position="661"/>
        <end position="721"/>
    </location>
</feature>
<evidence type="ECO:0000256" key="1">
    <source>
        <dbReference type="ARBA" id="ARBA00022723"/>
    </source>
</evidence>
<dbReference type="STRING" id="53468.A0A158QW38"/>
<dbReference type="Gene3D" id="3.30.40.10">
    <property type="entry name" value="Zinc/RING finger domain, C3HC4 (zinc finger)"/>
    <property type="match status" value="2"/>
</dbReference>
<dbReference type="Gene3D" id="3.40.50.300">
    <property type="entry name" value="P-loop containing nucleotide triphosphate hydrolases"/>
    <property type="match status" value="1"/>
</dbReference>
<dbReference type="GO" id="GO:0005547">
    <property type="term" value="F:phosphatidylinositol-3,4,5-trisphosphate binding"/>
    <property type="evidence" value="ECO:0007669"/>
    <property type="project" value="TreeGrafter"/>
</dbReference>
<gene>
    <name evidence="7" type="ORF">MCOS_LOCUS9178</name>
</gene>
<dbReference type="GO" id="GO:0005811">
    <property type="term" value="C:lipid droplet"/>
    <property type="evidence" value="ECO:0007669"/>
    <property type="project" value="TreeGrafter"/>
</dbReference>
<evidence type="ECO:0000256" key="4">
    <source>
        <dbReference type="PROSITE-ProRule" id="PRU00091"/>
    </source>
</evidence>
<dbReference type="InterPro" id="IPR017455">
    <property type="entry name" value="Znf_FYVE-rel"/>
</dbReference>
<dbReference type="PANTHER" id="PTHR46624">
    <property type="entry name" value="AGAP002036-PA"/>
    <property type="match status" value="1"/>
</dbReference>
<sequence length="735" mass="80181">MNSDFQPFQVSPDALVEECLTDPSDQPVIPPKSVKIVDADESFLFKSPEVLGQALGCRPDQRLKTLAIVGNTGDGKSHTLNYAFCGGASRGKTGEVFITSASPSTCTLGVWAAYEPERNYLLLDTEGLLGASSNPNKQRRLLLKVFAVADVVVYRTMSDRLHNDMFIFLADASDAFANHFQPQLESLAQQSDLPWSTRQLGPAVVIFQETRHTEPLEDDSCLLLNNAESKCTCHRSAFLNERFAAIHRNADAFSTIRYVGVRTTKKPTNFTPFITLVDDLMRDTTVRAPRLLSHIFRAFVSLNNHFLDDLPGAEAAVTFVQEFFTCPAKCTVCNARCQLGVNHTADGLAHQSRTDLGDGCQYSATLQNKVYYCKKCYASGKSVLLVPKSMEESENAVTGIVKYLWSGYLLRCPHHGVIYRSRAFWSGNPPPENTPDIHWQVVHLWPGETSLLQGAHPFGQLVVDGLTTVSNQVSQLTGPSTRLISDLIADSVAPVYWQPNSQIKNCACCGFVFPTSSSSSSSSSNYSGVEQPPAATAGGKSEGSVEVSPSDDAAKHHCRACGRGVCDSCSKKRIPVPDRGFTEEPVRVCDRCFNQRNQSKGGVTLTQSRHSANSEVVVGSNTPSRRVLEMLSATAGYISPVFSAPKELVKSAVRPEYWQPDEECVRCPICNAAFGARLAIHHCRACGLGVCGNCSKNRRPVPRRGLDWPNRVCDACFRGNESAPAAAAATPSRHS</sequence>
<dbReference type="InterPro" id="IPR042427">
    <property type="entry name" value="ZFYV1"/>
</dbReference>
<dbReference type="InterPro" id="IPR027417">
    <property type="entry name" value="P-loop_NTPase"/>
</dbReference>
<dbReference type="SMART" id="SM00064">
    <property type="entry name" value="FYVE"/>
    <property type="match status" value="2"/>
</dbReference>
<dbReference type="AlphaFoldDB" id="A0A158QW38"/>
<protein>
    <recommendedName>
        <fullName evidence="6">FYVE-type domain-containing protein</fullName>
    </recommendedName>
</protein>
<dbReference type="OrthoDB" id="68108at2759"/>
<dbReference type="SUPFAM" id="SSF52540">
    <property type="entry name" value="P-loop containing nucleoside triphosphate hydrolases"/>
    <property type="match status" value="1"/>
</dbReference>
<evidence type="ECO:0000256" key="2">
    <source>
        <dbReference type="ARBA" id="ARBA00022771"/>
    </source>
</evidence>
<keyword evidence="2 4" id="KW-0863">Zinc-finger</keyword>
<reference evidence="7 8" key="1">
    <citation type="submission" date="2018-10" db="EMBL/GenBank/DDBJ databases">
        <authorList>
            <consortium name="Pathogen Informatics"/>
        </authorList>
    </citation>
    <scope>NUCLEOTIDE SEQUENCE [LARGE SCALE GENOMIC DNA]</scope>
</reference>
<evidence type="ECO:0000256" key="3">
    <source>
        <dbReference type="ARBA" id="ARBA00022833"/>
    </source>
</evidence>
<dbReference type="GO" id="GO:0005545">
    <property type="term" value="F:1-phosphatidylinositol binding"/>
    <property type="evidence" value="ECO:0007669"/>
    <property type="project" value="TreeGrafter"/>
</dbReference>
<dbReference type="SUPFAM" id="SSF57903">
    <property type="entry name" value="FYVE/PHD zinc finger"/>
    <property type="match status" value="2"/>
</dbReference>
<evidence type="ECO:0000313" key="8">
    <source>
        <dbReference type="Proteomes" id="UP000267029"/>
    </source>
</evidence>
<evidence type="ECO:0000256" key="5">
    <source>
        <dbReference type="SAM" id="MobiDB-lite"/>
    </source>
</evidence>
<dbReference type="GO" id="GO:0140042">
    <property type="term" value="P:lipid droplet formation"/>
    <property type="evidence" value="ECO:0007669"/>
    <property type="project" value="TreeGrafter"/>
</dbReference>
<dbReference type="PROSITE" id="PS50178">
    <property type="entry name" value="ZF_FYVE"/>
    <property type="match status" value="2"/>
</dbReference>
<dbReference type="GO" id="GO:0032266">
    <property type="term" value="F:phosphatidylinositol-3-phosphate binding"/>
    <property type="evidence" value="ECO:0007669"/>
    <property type="project" value="TreeGrafter"/>
</dbReference>
<dbReference type="InterPro" id="IPR000306">
    <property type="entry name" value="Znf_FYVE"/>
</dbReference>
<evidence type="ECO:0000259" key="6">
    <source>
        <dbReference type="PROSITE" id="PS50178"/>
    </source>
</evidence>
<keyword evidence="1" id="KW-0479">Metal-binding</keyword>
<dbReference type="InterPro" id="IPR013083">
    <property type="entry name" value="Znf_RING/FYVE/PHD"/>
</dbReference>
<dbReference type="GO" id="GO:0043325">
    <property type="term" value="F:phosphatidylinositol-3,4-bisphosphate binding"/>
    <property type="evidence" value="ECO:0007669"/>
    <property type="project" value="TreeGrafter"/>
</dbReference>
<dbReference type="Proteomes" id="UP000267029">
    <property type="component" value="Unassembled WGS sequence"/>
</dbReference>
<organism evidence="7 8">
    <name type="scientific">Mesocestoides corti</name>
    <name type="common">Flatworm</name>
    <dbReference type="NCBI Taxonomy" id="53468"/>
    <lineage>
        <taxon>Eukaryota</taxon>
        <taxon>Metazoa</taxon>
        <taxon>Spiralia</taxon>
        <taxon>Lophotrochozoa</taxon>
        <taxon>Platyhelminthes</taxon>
        <taxon>Cestoda</taxon>
        <taxon>Eucestoda</taxon>
        <taxon>Cyclophyllidea</taxon>
        <taxon>Mesocestoididae</taxon>
        <taxon>Mesocestoides</taxon>
    </lineage>
</organism>
<proteinExistence type="predicted"/>
<dbReference type="Pfam" id="PF01363">
    <property type="entry name" value="FYVE"/>
    <property type="match status" value="2"/>
</dbReference>
<keyword evidence="8" id="KW-1185">Reference proteome</keyword>
<dbReference type="EMBL" id="UXSR01005657">
    <property type="protein sequence ID" value="VDD83175.1"/>
    <property type="molecule type" value="Genomic_DNA"/>
</dbReference>
<evidence type="ECO:0000313" key="7">
    <source>
        <dbReference type="EMBL" id="VDD83175.1"/>
    </source>
</evidence>
<dbReference type="CDD" id="cd15734">
    <property type="entry name" value="FYVE_ZFYV1"/>
    <property type="match status" value="1"/>
</dbReference>
<keyword evidence="3" id="KW-0862">Zinc</keyword>
<dbReference type="PANTHER" id="PTHR46624:SF4">
    <property type="entry name" value="FYVE-TYPE DOMAIN-CONTAINING PROTEIN"/>
    <property type="match status" value="1"/>
</dbReference>
<dbReference type="InterPro" id="IPR011011">
    <property type="entry name" value="Znf_FYVE_PHD"/>
</dbReference>
<name>A0A158QW38_MESCO</name>